<dbReference type="InterPro" id="IPR016187">
    <property type="entry name" value="CTDL_fold"/>
</dbReference>
<dbReference type="InterPro" id="IPR001304">
    <property type="entry name" value="C-type_lectin-like"/>
</dbReference>
<dbReference type="PROSITE" id="PS50041">
    <property type="entry name" value="C_TYPE_LECTIN_2"/>
    <property type="match status" value="1"/>
</dbReference>
<accession>W6MES6</accession>
<evidence type="ECO:0000259" key="1">
    <source>
        <dbReference type="PROSITE" id="PS50041"/>
    </source>
</evidence>
<reference evidence="2" key="1">
    <citation type="submission" date="2013-06" db="EMBL/GenBank/DDBJ databases">
        <authorList>
            <person name="Groh K."/>
        </authorList>
    </citation>
    <scope>NUCLEOTIDE SEQUENCE</scope>
    <source>
        <tissue evidence="2">Antennules</tissue>
    </source>
</reference>
<feature type="non-terminal residue" evidence="2">
    <location>
        <position position="100"/>
    </location>
</feature>
<dbReference type="AlphaFoldDB" id="W6MES6"/>
<organism evidence="2">
    <name type="scientific">Pagurus bernhardus</name>
    <name type="common">Common hermit crab</name>
    <name type="synonym">Eupagurus bernhardus</name>
    <dbReference type="NCBI Taxonomy" id="174397"/>
    <lineage>
        <taxon>Eukaryota</taxon>
        <taxon>Metazoa</taxon>
        <taxon>Ecdysozoa</taxon>
        <taxon>Arthropoda</taxon>
        <taxon>Crustacea</taxon>
        <taxon>Multicrustacea</taxon>
        <taxon>Malacostraca</taxon>
        <taxon>Eumalacostraca</taxon>
        <taxon>Eucarida</taxon>
        <taxon>Decapoda</taxon>
        <taxon>Pleocyemata</taxon>
        <taxon>Anomura</taxon>
        <taxon>Paguroidea</taxon>
        <taxon>Paguridae</taxon>
        <taxon>Pagurus</taxon>
    </lineage>
</organism>
<gene>
    <name evidence="2" type="primary">C-type-lectin-like-5</name>
</gene>
<dbReference type="CDD" id="cd00037">
    <property type="entry name" value="CLECT"/>
    <property type="match status" value="1"/>
</dbReference>
<dbReference type="Pfam" id="PF00059">
    <property type="entry name" value="Lectin_C"/>
    <property type="match status" value="1"/>
</dbReference>
<proteinExistence type="predicted"/>
<dbReference type="Gene3D" id="3.10.100.10">
    <property type="entry name" value="Mannose-Binding Protein A, subunit A"/>
    <property type="match status" value="1"/>
</dbReference>
<feature type="domain" description="C-type lectin" evidence="1">
    <location>
        <begin position="19"/>
        <end position="95"/>
    </location>
</feature>
<reference evidence="2" key="2">
    <citation type="submission" date="2014-02" db="EMBL/GenBank/DDBJ databases">
        <title>The hermit crab's nose antennal transcriptomics.</title>
        <authorList>
            <person name="Groh K.C."/>
            <person name="Vogel H."/>
            <person name="Stensmyr M.C."/>
            <person name="Grosse-Wilde E."/>
            <person name="Hansson B.S."/>
        </authorList>
    </citation>
    <scope>NUCLEOTIDE SEQUENCE</scope>
    <source>
        <tissue evidence="2">Antennules</tissue>
    </source>
</reference>
<dbReference type="EMBL" id="HABX01000008">
    <property type="protein sequence ID" value="CDK12452.1"/>
    <property type="molecule type" value="Transcribed_RNA"/>
</dbReference>
<dbReference type="SUPFAM" id="SSF56436">
    <property type="entry name" value="C-type lectin-like"/>
    <property type="match status" value="1"/>
</dbReference>
<dbReference type="InterPro" id="IPR016186">
    <property type="entry name" value="C-type_lectin-like/link_sf"/>
</dbReference>
<name>W6MES6_PAGBR</name>
<protein>
    <submittedName>
        <fullName evidence="2">C-type-lectin-like-5 protein</fullName>
    </submittedName>
</protein>
<evidence type="ECO:0000313" key="2">
    <source>
        <dbReference type="EMBL" id="CDK12452.1"/>
    </source>
</evidence>
<sequence length="100" mass="11465">MMLNQTLEHQDCPALYTLVGDQCLSLFIIGSVSWGEARAFCQSISGELITVRNSKHYTDLVSHLKDTQLSNDFWVGGRFVRDSEMWMWVDDMPMELGTPY</sequence>